<dbReference type="AlphaFoldDB" id="A0A517XV08"/>
<name>A0A517XV08_9BACT</name>
<sequence length="166" mass="17801">MTIPAGWTSQTFTVAVRGDRLAEPNETFAVNLTGATNATIGDGRGVGSILDDEPRIRIGNVTQREGNGKQTTLFTFTVTLSAAHDRPVTMSFRTVSGTATTSDGDYVARTGTLTFAPGDTTKTITVEVEGDGKREADEYFYLDLFDSSTNSLVTRNRGVGTLLNEH</sequence>
<keyword evidence="2" id="KW-0677">Repeat</keyword>
<feature type="domain" description="Calx-beta" evidence="4">
    <location>
        <begin position="45"/>
        <end position="145"/>
    </location>
</feature>
<dbReference type="GO" id="GO:0004930">
    <property type="term" value="F:G protein-coupled receptor activity"/>
    <property type="evidence" value="ECO:0007669"/>
    <property type="project" value="InterPro"/>
</dbReference>
<evidence type="ECO:0000313" key="5">
    <source>
        <dbReference type="EMBL" id="QDU21343.1"/>
    </source>
</evidence>
<dbReference type="KEGG" id="uli:ETAA1_33100"/>
<dbReference type="SMART" id="SM00237">
    <property type="entry name" value="Calx_beta"/>
    <property type="match status" value="1"/>
</dbReference>
<evidence type="ECO:0000313" key="6">
    <source>
        <dbReference type="Proteomes" id="UP000319576"/>
    </source>
</evidence>
<dbReference type="Gene3D" id="2.60.40.2030">
    <property type="match status" value="2"/>
</dbReference>
<evidence type="ECO:0000259" key="4">
    <source>
        <dbReference type="SMART" id="SM00237"/>
    </source>
</evidence>
<reference evidence="5 6" key="1">
    <citation type="submission" date="2019-02" db="EMBL/GenBank/DDBJ databases">
        <title>Deep-cultivation of Planctomycetes and their phenomic and genomic characterization uncovers novel biology.</title>
        <authorList>
            <person name="Wiegand S."/>
            <person name="Jogler M."/>
            <person name="Boedeker C."/>
            <person name="Pinto D."/>
            <person name="Vollmers J."/>
            <person name="Rivas-Marin E."/>
            <person name="Kohn T."/>
            <person name="Peeters S.H."/>
            <person name="Heuer A."/>
            <person name="Rast P."/>
            <person name="Oberbeckmann S."/>
            <person name="Bunk B."/>
            <person name="Jeske O."/>
            <person name="Meyerdierks A."/>
            <person name="Storesund J.E."/>
            <person name="Kallscheuer N."/>
            <person name="Luecker S."/>
            <person name="Lage O.M."/>
            <person name="Pohl T."/>
            <person name="Merkel B.J."/>
            <person name="Hornburger P."/>
            <person name="Mueller R.-W."/>
            <person name="Bruemmer F."/>
            <person name="Labrenz M."/>
            <person name="Spormann A.M."/>
            <person name="Op den Camp H."/>
            <person name="Overmann J."/>
            <person name="Amann R."/>
            <person name="Jetten M.S.M."/>
            <person name="Mascher T."/>
            <person name="Medema M.H."/>
            <person name="Devos D.P."/>
            <person name="Kaster A.-K."/>
            <person name="Ovreas L."/>
            <person name="Rohde M."/>
            <person name="Galperin M.Y."/>
            <person name="Jogler C."/>
        </authorList>
    </citation>
    <scope>NUCLEOTIDE SEQUENCE [LARGE SCALE GENOMIC DNA]</scope>
    <source>
        <strain evidence="5 6">ETA_A1</strain>
    </source>
</reference>
<evidence type="ECO:0000256" key="2">
    <source>
        <dbReference type="ARBA" id="ARBA00022737"/>
    </source>
</evidence>
<dbReference type="PANTHER" id="PTHR46682:SF1">
    <property type="entry name" value="ADHESION G-PROTEIN COUPLED RECEPTOR V1"/>
    <property type="match status" value="1"/>
</dbReference>
<evidence type="ECO:0000256" key="3">
    <source>
        <dbReference type="ARBA" id="ARBA00022837"/>
    </source>
</evidence>
<keyword evidence="1" id="KW-0732">Signal</keyword>
<evidence type="ECO:0000256" key="1">
    <source>
        <dbReference type="ARBA" id="ARBA00022729"/>
    </source>
</evidence>
<dbReference type="PANTHER" id="PTHR46682">
    <property type="entry name" value="ADHESION G-PROTEIN COUPLED RECEPTOR V1"/>
    <property type="match status" value="1"/>
</dbReference>
<dbReference type="InterPro" id="IPR003644">
    <property type="entry name" value="Calx_beta"/>
</dbReference>
<protein>
    <submittedName>
        <fullName evidence="5">Calx-beta domain protein</fullName>
    </submittedName>
</protein>
<dbReference type="EMBL" id="CP036273">
    <property type="protein sequence ID" value="QDU21343.1"/>
    <property type="molecule type" value="Genomic_DNA"/>
</dbReference>
<dbReference type="InterPro" id="IPR038081">
    <property type="entry name" value="CalX-like_sf"/>
</dbReference>
<gene>
    <name evidence="5" type="ORF">ETAA1_33100</name>
</gene>
<dbReference type="Proteomes" id="UP000319576">
    <property type="component" value="Chromosome"/>
</dbReference>
<proteinExistence type="predicted"/>
<dbReference type="OrthoDB" id="220328at2"/>
<dbReference type="InterPro" id="IPR026919">
    <property type="entry name" value="ADGRV1"/>
</dbReference>
<dbReference type="GO" id="GO:0016020">
    <property type="term" value="C:membrane"/>
    <property type="evidence" value="ECO:0007669"/>
    <property type="project" value="InterPro"/>
</dbReference>
<keyword evidence="3" id="KW-0106">Calcium</keyword>
<organism evidence="5 6">
    <name type="scientific">Urbifossiella limnaea</name>
    <dbReference type="NCBI Taxonomy" id="2528023"/>
    <lineage>
        <taxon>Bacteria</taxon>
        <taxon>Pseudomonadati</taxon>
        <taxon>Planctomycetota</taxon>
        <taxon>Planctomycetia</taxon>
        <taxon>Gemmatales</taxon>
        <taxon>Gemmataceae</taxon>
        <taxon>Urbifossiella</taxon>
    </lineage>
</organism>
<dbReference type="Pfam" id="PF03160">
    <property type="entry name" value="Calx-beta"/>
    <property type="match status" value="2"/>
</dbReference>
<accession>A0A517XV08</accession>
<dbReference type="SUPFAM" id="SSF141072">
    <property type="entry name" value="CalX-like"/>
    <property type="match status" value="2"/>
</dbReference>
<keyword evidence="6" id="KW-1185">Reference proteome</keyword>